<evidence type="ECO:0000259" key="11">
    <source>
        <dbReference type="SMART" id="SM00587"/>
    </source>
</evidence>
<dbReference type="PANTHER" id="PTHR10027">
    <property type="entry name" value="CALCIUM-ACTIVATED POTASSIUM CHANNEL ALPHA CHAIN"/>
    <property type="match status" value="1"/>
</dbReference>
<dbReference type="InterPro" id="IPR003148">
    <property type="entry name" value="RCK_N"/>
</dbReference>
<comment type="caution">
    <text evidence="12">The sequence shown here is derived from an EMBL/GenBank/DDBJ whole genome shotgun (WGS) entry which is preliminary data.</text>
</comment>
<dbReference type="SUPFAM" id="SSF56112">
    <property type="entry name" value="Protein kinase-like (PK-like)"/>
    <property type="match status" value="1"/>
</dbReference>
<evidence type="ECO:0000256" key="6">
    <source>
        <dbReference type="ARBA" id="ARBA00022958"/>
    </source>
</evidence>
<dbReference type="SMART" id="SM00587">
    <property type="entry name" value="CHK"/>
    <property type="match status" value="1"/>
</dbReference>
<comment type="subcellular location">
    <subcellularLocation>
        <location evidence="1">Membrane</location>
        <topology evidence="1">Multi-pass membrane protein</topology>
    </subcellularLocation>
</comment>
<evidence type="ECO:0000256" key="9">
    <source>
        <dbReference type="ARBA" id="ARBA00023136"/>
    </source>
</evidence>
<dbReference type="GO" id="GO:0045211">
    <property type="term" value="C:postsynaptic membrane"/>
    <property type="evidence" value="ECO:0007669"/>
    <property type="project" value="TreeGrafter"/>
</dbReference>
<keyword evidence="10" id="KW-0407">Ion channel</keyword>
<protein>
    <recommendedName>
        <fullName evidence="11">CHK kinase-like domain-containing protein</fullName>
    </recommendedName>
</protein>
<name>A0AA39FF19_MICHY</name>
<evidence type="ECO:0000256" key="1">
    <source>
        <dbReference type="ARBA" id="ARBA00004141"/>
    </source>
</evidence>
<keyword evidence="7" id="KW-1133">Transmembrane helix</keyword>
<evidence type="ECO:0000313" key="12">
    <source>
        <dbReference type="EMBL" id="KAK0168276.1"/>
    </source>
</evidence>
<dbReference type="Pfam" id="PF21014">
    <property type="entry name" value="Slowpoke_C"/>
    <property type="match status" value="1"/>
</dbReference>
<dbReference type="AlphaFoldDB" id="A0AA39FF19"/>
<gene>
    <name evidence="12" type="ORF">PV327_002100</name>
</gene>
<sequence>MRNRNSENILNDIECREIVRKKLQRDLMTEFSFVSYEIISLDATTGYMGQYFKLKTIVVDDNLPMNKISINFFMKLPPMLNTPQYKFNDEHGSFTKEVDLYTIVFPKIFCGSNYCSIIPECFLGLKNEIIVLEDMAHLEYIMADKFTPLDLNHCTIVMKTLARFHSKSIIYEYTQKKNIYDEFSHCLHEALFPIKDGLGRKMFNAAVKGVLSMVDLVTSLNECSKKKLKDKIVVLSVNHAKMLLPSKKYKNVLCHGDLWTNNILFQYDSTKKPNNCCLIDFQLVRYNPPAHDILCFLQFTTTQKFRDNHADELFKIYYQTLAELLTEANLDYKTIFPWHEFYESINELHTMCMIHGILNLPLMLLEPQAIDEYFMHEHERLENLIYSDRSQLICDQYREVKRYRDRMSDAGSPLSRADLRAVNVNLCDMCCILSAKVPSNDDPTLADKEAILASLNIKAMTFDDTIGVLSQVGSPIVLQRRGSVYGANVPMITELVNDSNVQFLDQDDDDDPDTELYLTQPFACGTAFAVSVLDSLMSTTYFNQNALTLIRSLITGGATPELELILAEGAGLRGGYSTTDSLANRDRCHVGQISLYDGPLAQYGEGGKYGDLFVAALKSYGMLCIGLYRYRFRDTSSSCDASSKRYVITNPPDDFALLPTDQVFVLMQFDPGLEYRPNRGARGKDDAS</sequence>
<evidence type="ECO:0000256" key="7">
    <source>
        <dbReference type="ARBA" id="ARBA00022989"/>
    </source>
</evidence>
<dbReference type="Pfam" id="PF02958">
    <property type="entry name" value="EcKL"/>
    <property type="match status" value="1"/>
</dbReference>
<proteinExistence type="predicted"/>
<dbReference type="PRINTS" id="PR01449">
    <property type="entry name" value="BKCHANNELA"/>
</dbReference>
<evidence type="ECO:0000256" key="4">
    <source>
        <dbReference type="ARBA" id="ARBA00022692"/>
    </source>
</evidence>
<dbReference type="PANTHER" id="PTHR10027:SF33">
    <property type="entry name" value="CALCIUM-ACTIVATED POTASSIUM CHANNEL SUBUNIT ALPHA-1-RELATED"/>
    <property type="match status" value="1"/>
</dbReference>
<keyword evidence="3" id="KW-0633">Potassium transport</keyword>
<organism evidence="12 13">
    <name type="scientific">Microctonus hyperodae</name>
    <name type="common">Parasitoid wasp</name>
    <dbReference type="NCBI Taxonomy" id="165561"/>
    <lineage>
        <taxon>Eukaryota</taxon>
        <taxon>Metazoa</taxon>
        <taxon>Ecdysozoa</taxon>
        <taxon>Arthropoda</taxon>
        <taxon>Hexapoda</taxon>
        <taxon>Insecta</taxon>
        <taxon>Pterygota</taxon>
        <taxon>Neoptera</taxon>
        <taxon>Endopterygota</taxon>
        <taxon>Hymenoptera</taxon>
        <taxon>Apocrita</taxon>
        <taxon>Ichneumonoidea</taxon>
        <taxon>Braconidae</taxon>
        <taxon>Euphorinae</taxon>
        <taxon>Microctonus</taxon>
    </lineage>
</organism>
<dbReference type="InterPro" id="IPR015897">
    <property type="entry name" value="CHK_kinase-like"/>
</dbReference>
<dbReference type="InterPro" id="IPR004119">
    <property type="entry name" value="EcKL"/>
</dbReference>
<keyword evidence="5" id="KW-0631">Potassium channel</keyword>
<evidence type="ECO:0000256" key="5">
    <source>
        <dbReference type="ARBA" id="ARBA00022826"/>
    </source>
</evidence>
<feature type="domain" description="CHK kinase-like" evidence="11">
    <location>
        <begin position="130"/>
        <end position="327"/>
    </location>
</feature>
<keyword evidence="13" id="KW-1185">Reference proteome</keyword>
<keyword evidence="4" id="KW-0812">Transmembrane</keyword>
<dbReference type="Gene3D" id="3.90.1200.10">
    <property type="match status" value="1"/>
</dbReference>
<keyword evidence="2" id="KW-0813">Transport</keyword>
<dbReference type="Pfam" id="PF22614">
    <property type="entry name" value="Slo-like_RCK"/>
    <property type="match status" value="1"/>
</dbReference>
<dbReference type="InterPro" id="IPR011009">
    <property type="entry name" value="Kinase-like_dom_sf"/>
</dbReference>
<keyword evidence="9" id="KW-0472">Membrane</keyword>
<accession>A0AA39FF19</accession>
<dbReference type="GO" id="GO:0060072">
    <property type="term" value="F:large conductance calcium-activated potassium channel activity"/>
    <property type="evidence" value="ECO:0007669"/>
    <property type="project" value="TreeGrafter"/>
</dbReference>
<evidence type="ECO:0000256" key="2">
    <source>
        <dbReference type="ARBA" id="ARBA00022448"/>
    </source>
</evidence>
<evidence type="ECO:0000256" key="8">
    <source>
        <dbReference type="ARBA" id="ARBA00023065"/>
    </source>
</evidence>
<evidence type="ECO:0000313" key="13">
    <source>
        <dbReference type="Proteomes" id="UP001168972"/>
    </source>
</evidence>
<dbReference type="EMBL" id="JAQQBR010001831">
    <property type="protein sequence ID" value="KAK0168276.1"/>
    <property type="molecule type" value="Genomic_DNA"/>
</dbReference>
<evidence type="ECO:0000256" key="10">
    <source>
        <dbReference type="ARBA" id="ARBA00023303"/>
    </source>
</evidence>
<dbReference type="InterPro" id="IPR048735">
    <property type="entry name" value="Slowpoke-like_C"/>
</dbReference>
<reference evidence="12" key="1">
    <citation type="journal article" date="2023" name="bioRxiv">
        <title>Scaffold-level genome assemblies of two parasitoid biocontrol wasps reveal the parthenogenesis mechanism and an associated novel virus.</title>
        <authorList>
            <person name="Inwood S."/>
            <person name="Skelly J."/>
            <person name="Guhlin J."/>
            <person name="Harrop T."/>
            <person name="Goldson S."/>
            <person name="Dearden P."/>
        </authorList>
    </citation>
    <scope>NUCLEOTIDE SEQUENCE</scope>
    <source>
        <strain evidence="12">Lincoln</strain>
        <tissue evidence="12">Whole body</tissue>
    </source>
</reference>
<evidence type="ECO:0000256" key="3">
    <source>
        <dbReference type="ARBA" id="ARBA00022538"/>
    </source>
</evidence>
<dbReference type="Proteomes" id="UP001168972">
    <property type="component" value="Unassembled WGS sequence"/>
</dbReference>
<keyword evidence="6" id="KW-0630">Potassium</keyword>
<dbReference type="InterPro" id="IPR047871">
    <property type="entry name" value="K_chnl_Slo-like"/>
</dbReference>
<keyword evidence="8" id="KW-0406">Ion transport</keyword>
<reference evidence="12" key="2">
    <citation type="submission" date="2023-03" db="EMBL/GenBank/DDBJ databases">
        <authorList>
            <person name="Inwood S.N."/>
            <person name="Skelly J.G."/>
            <person name="Guhlin J."/>
            <person name="Harrop T.W.R."/>
            <person name="Goldson S.G."/>
            <person name="Dearden P.K."/>
        </authorList>
    </citation>
    <scope>NUCLEOTIDE SEQUENCE</scope>
    <source>
        <strain evidence="12">Lincoln</strain>
        <tissue evidence="12">Whole body</tissue>
    </source>
</reference>